<dbReference type="OrthoDB" id="9800643at2"/>
<dbReference type="EMBL" id="GG657887">
    <property type="protein sequence ID" value="EEF80924.1"/>
    <property type="molecule type" value="Genomic_DNA"/>
</dbReference>
<dbReference type="InterPro" id="IPR004556">
    <property type="entry name" value="HemK-like"/>
</dbReference>
<comment type="similarity">
    <text evidence="4">Belongs to the protein N5-glutamine methyltransferase family. PrmB subfamily.</text>
</comment>
<dbReference type="Gene3D" id="3.40.50.150">
    <property type="entry name" value="Vaccinia Virus protein VP39"/>
    <property type="match status" value="1"/>
</dbReference>
<dbReference type="HAMAP" id="MF_02125">
    <property type="entry name" value="L3_methyltr_PrmB"/>
    <property type="match status" value="1"/>
</dbReference>
<dbReference type="InterPro" id="IPR007848">
    <property type="entry name" value="Small_mtfrase_dom"/>
</dbReference>
<dbReference type="HOGENOM" id="CLU_018398_5_1_6"/>
<name>C0N2X5_9GAMM</name>
<dbReference type="GO" id="GO:0005829">
    <property type="term" value="C:cytosol"/>
    <property type="evidence" value="ECO:0007669"/>
    <property type="project" value="TreeGrafter"/>
</dbReference>
<dbReference type="InterPro" id="IPR017127">
    <property type="entry name" value="Ribosome_uL3_MTase"/>
</dbReference>
<dbReference type="PANTHER" id="PTHR47806">
    <property type="entry name" value="50S RIBOSOMAL PROTEIN L3 GLUTAMINE METHYLTRANSFERASE"/>
    <property type="match status" value="1"/>
</dbReference>
<dbReference type="AlphaFoldDB" id="C0N2X5"/>
<protein>
    <recommendedName>
        <fullName evidence="4">Ribosomal protein uL3 glutamine methyltransferase</fullName>
        <shortName evidence="4">uL3 MTase</shortName>
        <ecNumber evidence="4">2.1.1.298</ecNumber>
    </recommendedName>
    <alternativeName>
        <fullName evidence="4">N5-glutamine methyltransferase PrmB</fullName>
    </alternativeName>
</protein>
<keyword evidence="2 4" id="KW-0808">Transferase</keyword>
<dbReference type="PANTHER" id="PTHR47806:SF1">
    <property type="entry name" value="RIBOSOMAL PROTEIN UL3 GLUTAMINE METHYLTRANSFERASE"/>
    <property type="match status" value="1"/>
</dbReference>
<evidence type="ECO:0000256" key="4">
    <source>
        <dbReference type="HAMAP-Rule" id="MF_02125"/>
    </source>
</evidence>
<feature type="domain" description="Methyltransferase small" evidence="5">
    <location>
        <begin position="135"/>
        <end position="213"/>
    </location>
</feature>
<evidence type="ECO:0000256" key="2">
    <source>
        <dbReference type="ARBA" id="ARBA00022679"/>
    </source>
</evidence>
<keyword evidence="7" id="KW-1185">Reference proteome</keyword>
<dbReference type="NCBIfam" id="TIGR03533">
    <property type="entry name" value="L3_gln_methyl"/>
    <property type="match status" value="1"/>
</dbReference>
<keyword evidence="3 4" id="KW-0949">S-adenosyl-L-methionine</keyword>
<dbReference type="Proteomes" id="UP000004679">
    <property type="component" value="Unassembled WGS sequence"/>
</dbReference>
<dbReference type="PIRSF" id="PIRSF037167">
    <property type="entry name" value="Mtase_YfcB_prd"/>
    <property type="match status" value="1"/>
</dbReference>
<dbReference type="EC" id="2.1.1.298" evidence="4"/>
<dbReference type="PROSITE" id="PS00092">
    <property type="entry name" value="N6_MTASE"/>
    <property type="match status" value="1"/>
</dbReference>
<keyword evidence="1 4" id="KW-0489">Methyltransferase</keyword>
<dbReference type="Pfam" id="PF05175">
    <property type="entry name" value="MTS"/>
    <property type="match status" value="1"/>
</dbReference>
<organism evidence="6 7">
    <name type="scientific">Methylophaga thiooxydans DMS010</name>
    <dbReference type="NCBI Taxonomy" id="637616"/>
    <lineage>
        <taxon>Bacteria</taxon>
        <taxon>Pseudomonadati</taxon>
        <taxon>Pseudomonadota</taxon>
        <taxon>Gammaproteobacteria</taxon>
        <taxon>Thiotrichales</taxon>
        <taxon>Piscirickettsiaceae</taxon>
        <taxon>Methylophaga</taxon>
    </lineage>
</organism>
<reference evidence="6 7" key="1">
    <citation type="journal article" date="2011" name="J. Bacteriol.">
        <title>Draft genome sequence of the chemolithoheterotrophic, halophilic methylotroph Methylophaga thiooxydans DMS010.</title>
        <authorList>
            <person name="Boden R."/>
            <person name="Ferriera S."/>
            <person name="Johnson J."/>
            <person name="Kelly D.P."/>
            <person name="Murrell J.C."/>
            <person name="Schafer H."/>
        </authorList>
    </citation>
    <scope>NUCLEOTIDE SEQUENCE [LARGE SCALE GENOMIC DNA]</scope>
    <source>
        <strain evidence="6 7">DMS010</strain>
    </source>
</reference>
<evidence type="ECO:0000313" key="7">
    <source>
        <dbReference type="Proteomes" id="UP000004679"/>
    </source>
</evidence>
<evidence type="ECO:0000256" key="3">
    <source>
        <dbReference type="ARBA" id="ARBA00022691"/>
    </source>
</evidence>
<dbReference type="NCBIfam" id="TIGR00536">
    <property type="entry name" value="hemK_fam"/>
    <property type="match status" value="1"/>
</dbReference>
<gene>
    <name evidence="4" type="primary">prmB</name>
    <name evidence="6" type="ORF">MDMS009_513</name>
</gene>
<dbReference type="GO" id="GO:0036009">
    <property type="term" value="F:protein-glutamine N-methyltransferase activity"/>
    <property type="evidence" value="ECO:0007669"/>
    <property type="project" value="UniProtKB-UniRule"/>
</dbReference>
<dbReference type="SUPFAM" id="SSF53335">
    <property type="entry name" value="S-adenosyl-L-methionine-dependent methyltransferases"/>
    <property type="match status" value="1"/>
</dbReference>
<evidence type="ECO:0000259" key="5">
    <source>
        <dbReference type="Pfam" id="PF05175"/>
    </source>
</evidence>
<proteinExistence type="inferred from homology"/>
<dbReference type="RefSeq" id="WP_008290311.1">
    <property type="nucleotide sequence ID" value="NZ_GG657887.1"/>
</dbReference>
<dbReference type="GO" id="GO:0032259">
    <property type="term" value="P:methylation"/>
    <property type="evidence" value="ECO:0007669"/>
    <property type="project" value="UniProtKB-KW"/>
</dbReference>
<evidence type="ECO:0000256" key="1">
    <source>
        <dbReference type="ARBA" id="ARBA00022603"/>
    </source>
</evidence>
<dbReference type="CDD" id="cd02440">
    <property type="entry name" value="AdoMet_MTases"/>
    <property type="match status" value="1"/>
</dbReference>
<comment type="function">
    <text evidence="4">Methylates ribosomal protein uL3 on a specific glutamine residue.</text>
</comment>
<dbReference type="GO" id="GO:0003676">
    <property type="term" value="F:nucleic acid binding"/>
    <property type="evidence" value="ECO:0007669"/>
    <property type="project" value="InterPro"/>
</dbReference>
<accession>C0N2X5</accession>
<dbReference type="Gene3D" id="1.10.8.10">
    <property type="entry name" value="DNA helicase RuvA subunit, C-terminal domain"/>
    <property type="match status" value="1"/>
</dbReference>
<dbReference type="InterPro" id="IPR029063">
    <property type="entry name" value="SAM-dependent_MTases_sf"/>
</dbReference>
<sequence>MTDYLAAQKELKTLRDFLRWTTSRFTQAGLFYGHGHDDAFNEASQLILSTLKLPVNELPELFLDARLTNAEKQSLLLLIEKRLEQRIPLPYLINEAWFAGLPFFVDERVLIPRSPFAELIDTQFQPWLSNPDDVSAILDLCTGSGCIAIALAMAFENAHVDAVDISHDALAVADININKHQLNDQVRSIQSDCWQSLEPANQYDLIISNPPYVGADEMAGLPEEYRHEPVSALEAEDNGLALVEQILLNAADYLTDDGLLFVEVGNSDVAVDEKWPETSFLWLDFEQGGHGIFMLDKAQCIEFQQRYR</sequence>
<evidence type="ECO:0000313" key="6">
    <source>
        <dbReference type="EMBL" id="EEF80924.1"/>
    </source>
</evidence>
<dbReference type="InterPro" id="IPR002052">
    <property type="entry name" value="DNA_methylase_N6_adenine_CS"/>
</dbReference>
<comment type="catalytic activity">
    <reaction evidence="4">
        <text>L-glutaminyl-[ribosomal protein uL3] + S-adenosyl-L-methionine = N(5)-methyl-L-glutaminyl-[ribosomal protein uL3] + S-adenosyl-L-homocysteine + H(+)</text>
        <dbReference type="Rhea" id="RHEA:45020"/>
        <dbReference type="Rhea" id="RHEA-COMP:11063"/>
        <dbReference type="Rhea" id="RHEA-COMP:11064"/>
        <dbReference type="ChEBI" id="CHEBI:15378"/>
        <dbReference type="ChEBI" id="CHEBI:30011"/>
        <dbReference type="ChEBI" id="CHEBI:57856"/>
        <dbReference type="ChEBI" id="CHEBI:59789"/>
        <dbReference type="ChEBI" id="CHEBI:61891"/>
        <dbReference type="EC" id="2.1.1.298"/>
    </reaction>
</comment>